<comment type="caution">
    <text evidence="2">The sequence shown here is derived from an EMBL/GenBank/DDBJ whole genome shotgun (WGS) entry which is preliminary data.</text>
</comment>
<evidence type="ECO:0000256" key="1">
    <source>
        <dbReference type="SAM" id="MobiDB-lite"/>
    </source>
</evidence>
<dbReference type="AlphaFoldDB" id="A0A5B0KT47"/>
<organism evidence="2 3">
    <name type="scientific">Azospirillum argentinense</name>
    <dbReference type="NCBI Taxonomy" id="2970906"/>
    <lineage>
        <taxon>Bacteria</taxon>
        <taxon>Pseudomonadati</taxon>
        <taxon>Pseudomonadota</taxon>
        <taxon>Alphaproteobacteria</taxon>
        <taxon>Rhodospirillales</taxon>
        <taxon>Azospirillaceae</taxon>
        <taxon>Azospirillum</taxon>
    </lineage>
</organism>
<feature type="region of interest" description="Disordered" evidence="1">
    <location>
        <begin position="1"/>
        <end position="26"/>
    </location>
</feature>
<protein>
    <submittedName>
        <fullName evidence="2">Uncharacterized protein</fullName>
    </submittedName>
</protein>
<evidence type="ECO:0000313" key="2">
    <source>
        <dbReference type="EMBL" id="KAA1054678.1"/>
    </source>
</evidence>
<feature type="compositionally biased region" description="Polar residues" evidence="1">
    <location>
        <begin position="15"/>
        <end position="25"/>
    </location>
</feature>
<sequence>MHQPRAAQAPRTLDCSPNEQGQETSRMVETRIRLLTKQPPCQRTEATAQGRPASSPGSCIVLKLHLIASWCPCRRRSGALGFNSAATVLVPSAPLPGQTGHGAYATICRSFGHSVSLLCNRHP</sequence>
<name>A0A5B0KT47_9PROT</name>
<evidence type="ECO:0000313" key="3">
    <source>
        <dbReference type="Proteomes" id="UP000325333"/>
    </source>
</evidence>
<accession>A0A5B0KT47</accession>
<dbReference type="Proteomes" id="UP000325333">
    <property type="component" value="Unassembled WGS sequence"/>
</dbReference>
<proteinExistence type="predicted"/>
<dbReference type="EMBL" id="VEWN01000009">
    <property type="protein sequence ID" value="KAA1054678.1"/>
    <property type="molecule type" value="Genomic_DNA"/>
</dbReference>
<reference evidence="2 3" key="1">
    <citation type="submission" date="2019-07" db="EMBL/GenBank/DDBJ databases">
        <title>Genome sequencing of the stress-tolerant strain Azospirillum brasilense Az19.</title>
        <authorList>
            <person name="Maroniche G.A."/>
            <person name="Garcia J.E."/>
            <person name="Pagnussat L."/>
            <person name="Amenta M."/>
            <person name="Creus C.M."/>
        </authorList>
    </citation>
    <scope>NUCLEOTIDE SEQUENCE [LARGE SCALE GENOMIC DNA]</scope>
    <source>
        <strain evidence="2 3">Az19</strain>
    </source>
</reference>
<gene>
    <name evidence="2" type="ORF">FH063_006513</name>
</gene>